<feature type="non-terminal residue" evidence="1">
    <location>
        <position position="1"/>
    </location>
</feature>
<organism evidence="1">
    <name type="scientific">marine sediment metagenome</name>
    <dbReference type="NCBI Taxonomy" id="412755"/>
    <lineage>
        <taxon>unclassified sequences</taxon>
        <taxon>metagenomes</taxon>
        <taxon>ecological metagenomes</taxon>
    </lineage>
</organism>
<comment type="caution">
    <text evidence="1">The sequence shown here is derived from an EMBL/GenBank/DDBJ whole genome shotgun (WGS) entry which is preliminary data.</text>
</comment>
<evidence type="ECO:0008006" key="2">
    <source>
        <dbReference type="Google" id="ProtNLM"/>
    </source>
</evidence>
<protein>
    <recommendedName>
        <fullName evidence="2">Outer membrane protein beta-barrel domain-containing protein</fullName>
    </recommendedName>
</protein>
<dbReference type="SUPFAM" id="SSF56925">
    <property type="entry name" value="OMPA-like"/>
    <property type="match status" value="1"/>
</dbReference>
<name>X0W0Y4_9ZZZZ</name>
<sequence>PEFARRGSEFRVGARALYVLSPGEDADILGRGTGDGFFVVYHPEDPGQIEGDVFFEVVLERSAHVEIGTGRAAEYWRGFAGFRWSDEWSEHSEPFLSAGASYSRIEVSGGDVIGGLGLYGGAGVEFVFARVVAATIEAKVHRFWGGDESAGGSALVLAAAVGMRF</sequence>
<accession>X0W0Y4</accession>
<dbReference type="InterPro" id="IPR011250">
    <property type="entry name" value="OMP/PagP_B-barrel"/>
</dbReference>
<evidence type="ECO:0000313" key="1">
    <source>
        <dbReference type="EMBL" id="GAG24439.1"/>
    </source>
</evidence>
<proteinExistence type="predicted"/>
<dbReference type="AlphaFoldDB" id="X0W0Y4"/>
<dbReference type="EMBL" id="BARS01039916">
    <property type="protein sequence ID" value="GAG24439.1"/>
    <property type="molecule type" value="Genomic_DNA"/>
</dbReference>
<reference evidence="1" key="1">
    <citation type="journal article" date="2014" name="Front. Microbiol.">
        <title>High frequency of phylogenetically diverse reductive dehalogenase-homologous genes in deep subseafloor sedimentary metagenomes.</title>
        <authorList>
            <person name="Kawai M."/>
            <person name="Futagami T."/>
            <person name="Toyoda A."/>
            <person name="Takaki Y."/>
            <person name="Nishi S."/>
            <person name="Hori S."/>
            <person name="Arai W."/>
            <person name="Tsubouchi T."/>
            <person name="Morono Y."/>
            <person name="Uchiyama I."/>
            <person name="Ito T."/>
            <person name="Fujiyama A."/>
            <person name="Inagaki F."/>
            <person name="Takami H."/>
        </authorList>
    </citation>
    <scope>NUCLEOTIDE SEQUENCE</scope>
    <source>
        <strain evidence="1">Expedition CK06-06</strain>
    </source>
</reference>
<gene>
    <name evidence="1" type="ORF">S01H1_60921</name>
</gene>